<name>A0A1H5WZ10_9GAMM</name>
<evidence type="ECO:0000313" key="4">
    <source>
        <dbReference type="Proteomes" id="UP000236745"/>
    </source>
</evidence>
<accession>A0A1H5WZ10</accession>
<feature type="chain" id="PRO_5009288888" description="General secretion pathway protein N" evidence="2">
    <location>
        <begin position="27"/>
        <end position="190"/>
    </location>
</feature>
<protein>
    <recommendedName>
        <fullName evidence="5">General secretion pathway protein N</fullName>
    </recommendedName>
</protein>
<sequence length="190" mass="21622">MNCKPMQQCPFFLAAFILAWNSMTLADETSENLQLPELPPRASFDETLERPLFSETRRPERMVDEGEAVSARELRDNWRLTGIIMVGGEDHAMLQERKGDKHRILSTGMPLDSTWQLDAITPDTVVMKSGEEEVRLNLREPRDTRALDNPASAAGEGFDNGDAQPLEERAREAIDRLQLRIQTTRDQQNE</sequence>
<evidence type="ECO:0000256" key="2">
    <source>
        <dbReference type="SAM" id="SignalP"/>
    </source>
</evidence>
<dbReference type="RefSeq" id="WP_104002132.1">
    <property type="nucleotide sequence ID" value="NZ_FNVQ01000001.1"/>
</dbReference>
<dbReference type="AlphaFoldDB" id="A0A1H5WZ10"/>
<feature type="signal peptide" evidence="2">
    <location>
        <begin position="1"/>
        <end position="26"/>
    </location>
</feature>
<keyword evidence="2" id="KW-0732">Signal</keyword>
<proteinExistence type="predicted"/>
<gene>
    <name evidence="3" type="ORF">SAMN05444390_1011213</name>
</gene>
<dbReference type="Proteomes" id="UP000236745">
    <property type="component" value="Unassembled WGS sequence"/>
</dbReference>
<evidence type="ECO:0000256" key="1">
    <source>
        <dbReference type="SAM" id="MobiDB-lite"/>
    </source>
</evidence>
<keyword evidence="4" id="KW-1185">Reference proteome</keyword>
<feature type="region of interest" description="Disordered" evidence="1">
    <location>
        <begin position="142"/>
        <end position="167"/>
    </location>
</feature>
<evidence type="ECO:0008006" key="5">
    <source>
        <dbReference type="Google" id="ProtNLM"/>
    </source>
</evidence>
<reference evidence="3 4" key="1">
    <citation type="submission" date="2016-10" db="EMBL/GenBank/DDBJ databases">
        <authorList>
            <person name="de Groot N.N."/>
        </authorList>
    </citation>
    <scope>NUCLEOTIDE SEQUENCE [LARGE SCALE GENOMIC DNA]</scope>
    <source>
        <strain evidence="3 4">DSM 22012</strain>
    </source>
</reference>
<dbReference type="EMBL" id="FNVQ01000001">
    <property type="protein sequence ID" value="SEG04752.1"/>
    <property type="molecule type" value="Genomic_DNA"/>
</dbReference>
<organism evidence="3 4">
    <name type="scientific">Marinobacterium lutimaris</name>
    <dbReference type="NCBI Taxonomy" id="568106"/>
    <lineage>
        <taxon>Bacteria</taxon>
        <taxon>Pseudomonadati</taxon>
        <taxon>Pseudomonadota</taxon>
        <taxon>Gammaproteobacteria</taxon>
        <taxon>Oceanospirillales</taxon>
        <taxon>Oceanospirillaceae</taxon>
        <taxon>Marinobacterium</taxon>
    </lineage>
</organism>
<dbReference type="OrthoDB" id="6089019at2"/>
<evidence type="ECO:0000313" key="3">
    <source>
        <dbReference type="EMBL" id="SEG04752.1"/>
    </source>
</evidence>